<gene>
    <name evidence="1" type="ORF">NCTC12360_01147</name>
</gene>
<reference evidence="1 2" key="1">
    <citation type="submission" date="2018-06" db="EMBL/GenBank/DDBJ databases">
        <authorList>
            <consortium name="Pathogen Informatics"/>
            <person name="Doyle S."/>
        </authorList>
    </citation>
    <scope>NUCLEOTIDE SEQUENCE [LARGE SCALE GENOMIC DNA]</scope>
    <source>
        <strain evidence="1 2">NCTC12360</strain>
    </source>
</reference>
<proteinExistence type="predicted"/>
<organism evidence="1 2">
    <name type="scientific">Enterococcus gallinarum</name>
    <dbReference type="NCBI Taxonomy" id="1353"/>
    <lineage>
        <taxon>Bacteria</taxon>
        <taxon>Bacillati</taxon>
        <taxon>Bacillota</taxon>
        <taxon>Bacilli</taxon>
        <taxon>Lactobacillales</taxon>
        <taxon>Enterococcaceae</taxon>
        <taxon>Enterococcus</taxon>
    </lineage>
</organism>
<keyword evidence="2" id="KW-1185">Reference proteome</keyword>
<sequence>MSETVWDFFNLFFVLPIFSIKSKKIRQEFLQISFEML</sequence>
<dbReference type="Proteomes" id="UP000254807">
    <property type="component" value="Unassembled WGS sequence"/>
</dbReference>
<name>A0A376GYE5_ENTGA</name>
<protein>
    <submittedName>
        <fullName evidence="1">Uncharacterized protein</fullName>
    </submittedName>
</protein>
<evidence type="ECO:0000313" key="1">
    <source>
        <dbReference type="EMBL" id="STD82712.1"/>
    </source>
</evidence>
<dbReference type="AlphaFoldDB" id="A0A376GYE5"/>
<dbReference type="EMBL" id="UFYW01000001">
    <property type="protein sequence ID" value="STD82712.1"/>
    <property type="molecule type" value="Genomic_DNA"/>
</dbReference>
<accession>A0A376GYE5</accession>
<evidence type="ECO:0000313" key="2">
    <source>
        <dbReference type="Proteomes" id="UP000254807"/>
    </source>
</evidence>